<dbReference type="GO" id="GO:0008233">
    <property type="term" value="F:peptidase activity"/>
    <property type="evidence" value="ECO:0007669"/>
    <property type="project" value="UniProtKB-KW"/>
</dbReference>
<dbReference type="SUPFAM" id="SSF54001">
    <property type="entry name" value="Cysteine proteinases"/>
    <property type="match status" value="1"/>
</dbReference>
<dbReference type="GO" id="GO:0006508">
    <property type="term" value="P:proteolysis"/>
    <property type="evidence" value="ECO:0007669"/>
    <property type="project" value="UniProtKB-KW"/>
</dbReference>
<dbReference type="Pfam" id="PF01841">
    <property type="entry name" value="Transglut_core"/>
    <property type="match status" value="1"/>
</dbReference>
<dbReference type="SMART" id="SM00460">
    <property type="entry name" value="TGc"/>
    <property type="match status" value="1"/>
</dbReference>
<dbReference type="PANTHER" id="PTHR33490:SF1">
    <property type="entry name" value="SLL1233 PROTEIN"/>
    <property type="match status" value="1"/>
</dbReference>
<dbReference type="EMBL" id="FOVR01000022">
    <property type="protein sequence ID" value="SFP10278.1"/>
    <property type="molecule type" value="Genomic_DNA"/>
</dbReference>
<dbReference type="AlphaFoldDB" id="A0A1I5MKZ6"/>
<keyword evidence="3" id="KW-1185">Reference proteome</keyword>
<keyword evidence="2" id="KW-0645">Protease</keyword>
<dbReference type="STRING" id="655353.SAMN04488056_12214"/>
<dbReference type="InterPro" id="IPR013589">
    <property type="entry name" value="Bac_transglu_N"/>
</dbReference>
<evidence type="ECO:0000313" key="2">
    <source>
        <dbReference type="EMBL" id="SFP10278.1"/>
    </source>
</evidence>
<feature type="domain" description="Transglutaminase-like" evidence="1">
    <location>
        <begin position="173"/>
        <end position="242"/>
    </location>
</feature>
<dbReference type="Proteomes" id="UP000199236">
    <property type="component" value="Unassembled WGS sequence"/>
</dbReference>
<gene>
    <name evidence="2" type="ORF">SAMN04488056_12214</name>
</gene>
<proteinExistence type="predicted"/>
<reference evidence="2 3" key="1">
    <citation type="submission" date="2016-10" db="EMBL/GenBank/DDBJ databases">
        <authorList>
            <person name="de Groot N.N."/>
        </authorList>
    </citation>
    <scope>NUCLEOTIDE SEQUENCE [LARGE SCALE GENOMIC DNA]</scope>
    <source>
        <strain evidence="2 3">CGMCC 1.9157</strain>
    </source>
</reference>
<dbReference type="InterPro" id="IPR038765">
    <property type="entry name" value="Papain-like_cys_pep_sf"/>
</dbReference>
<evidence type="ECO:0000259" key="1">
    <source>
        <dbReference type="SMART" id="SM00460"/>
    </source>
</evidence>
<evidence type="ECO:0000313" key="3">
    <source>
        <dbReference type="Proteomes" id="UP000199236"/>
    </source>
</evidence>
<dbReference type="InterPro" id="IPR002931">
    <property type="entry name" value="Transglutaminase-like"/>
</dbReference>
<protein>
    <submittedName>
        <fullName evidence="2">Transglutaminase-like enzyme, putative cysteine protease</fullName>
    </submittedName>
</protein>
<dbReference type="OrthoDB" id="9804023at2"/>
<name>A0A1I5MKZ6_9HYPH</name>
<accession>A0A1I5MKZ6</accession>
<dbReference type="RefSeq" id="WP_090075570.1">
    <property type="nucleotide sequence ID" value="NZ_FOVR01000022.1"/>
</dbReference>
<dbReference type="PANTHER" id="PTHR33490">
    <property type="entry name" value="BLR5614 PROTEIN-RELATED"/>
    <property type="match status" value="1"/>
</dbReference>
<keyword evidence="2" id="KW-0378">Hydrolase</keyword>
<organism evidence="2 3">
    <name type="scientific">Cohaesibacter marisflavi</name>
    <dbReference type="NCBI Taxonomy" id="655353"/>
    <lineage>
        <taxon>Bacteria</taxon>
        <taxon>Pseudomonadati</taxon>
        <taxon>Pseudomonadota</taxon>
        <taxon>Alphaproteobacteria</taxon>
        <taxon>Hyphomicrobiales</taxon>
        <taxon>Cohaesibacteraceae</taxon>
    </lineage>
</organism>
<sequence>MVRLKIQHLTIYRYASKVSLGPHRLLLRPCETRDLKLISFNIEMSPQAKIIWSHDVSGNSIANAEISLLTDYLSIHSHSIIELTAATWPVFEIAASAMNYPFLYSDNDWADLGALLHPQFEDPENQLANWIEGFIMQRPTDTLSLLMDISNGISSQISYKSREAEGTQDPTETLNNASGSCRDFAVLFAEAARTLGFGARIVSGYLYNPDESYIGSAGSGATHAWVEIYVPGAGWIPFDPTNRTVGSSNLIPVAVGRDIRQIAPVTGSFHGTDRDFIDMSVKVTVEKETEDALRP</sequence>
<dbReference type="Gene3D" id="3.10.620.30">
    <property type="match status" value="1"/>
</dbReference>
<dbReference type="Pfam" id="PF08379">
    <property type="entry name" value="Bact_transglu_N"/>
    <property type="match status" value="1"/>
</dbReference>